<sequence length="354" mass="40670">MRRILVTGAGGPASRNFIESLKMNDFDIYIVGIDINKYHLACVDVNKRYLVPSFDSENYIHTINKIIKKENIHLIHAQPDVEVEFIATHKNDIKANTFLPSIEAIFKCRNKLETYLALRDKKIPVPESYLVKKLDNIDTIMKKLPTEVKWVRAVKGAGSRAALPVKTTQQAREWINYWREMRDLESQDFMICEFLPGREFAWQSVWTDGRLVTSMARERLEYLFGNLTVSGQSSSPSIAQSLHYDRLNMIGVGAVKAVDPKPQGIYCVDMKENYDKIPCVTEINAGRFFTTSNFFSHIGSNMPQIYVRLAFGEDIEPLKLTNSAPSKLYWIRGVDRKPTLLSEDELQKRIERNI</sequence>
<dbReference type="EMBL" id="MT141472">
    <property type="protein sequence ID" value="QJA62489.1"/>
    <property type="molecule type" value="Genomic_DNA"/>
</dbReference>
<dbReference type="SUPFAM" id="SSF56059">
    <property type="entry name" value="Glutathione synthetase ATP-binding domain-like"/>
    <property type="match status" value="1"/>
</dbReference>
<dbReference type="Pfam" id="PF21360">
    <property type="entry name" value="PylC-like_N"/>
    <property type="match status" value="1"/>
</dbReference>
<dbReference type="AlphaFoldDB" id="A0A6M3IXT9"/>
<name>A0A6M3IXT9_9ZZZZ</name>
<accession>A0A6M3IXT9</accession>
<dbReference type="GO" id="GO:0005524">
    <property type="term" value="F:ATP binding"/>
    <property type="evidence" value="ECO:0007669"/>
    <property type="project" value="InterPro"/>
</dbReference>
<protein>
    <submittedName>
        <fullName evidence="2">Putative ATP-grasp domain-containing protein</fullName>
    </submittedName>
</protein>
<gene>
    <name evidence="2" type="ORF">MM415B00778_0023</name>
</gene>
<dbReference type="InterPro" id="IPR048764">
    <property type="entry name" value="PylC_N"/>
</dbReference>
<feature type="domain" description="ATP-grasp" evidence="1">
    <location>
        <begin position="115"/>
        <end position="311"/>
    </location>
</feature>
<evidence type="ECO:0000313" key="2">
    <source>
        <dbReference type="EMBL" id="QJA62489.1"/>
    </source>
</evidence>
<dbReference type="GO" id="GO:0046872">
    <property type="term" value="F:metal ion binding"/>
    <property type="evidence" value="ECO:0007669"/>
    <property type="project" value="InterPro"/>
</dbReference>
<dbReference type="Gene3D" id="3.30.470.20">
    <property type="entry name" value="ATP-grasp fold, B domain"/>
    <property type="match status" value="1"/>
</dbReference>
<dbReference type="InterPro" id="IPR011761">
    <property type="entry name" value="ATP-grasp"/>
</dbReference>
<evidence type="ECO:0000259" key="1">
    <source>
        <dbReference type="PROSITE" id="PS50975"/>
    </source>
</evidence>
<proteinExistence type="predicted"/>
<dbReference type="Gene3D" id="3.40.50.20">
    <property type="match status" value="1"/>
</dbReference>
<dbReference type="PROSITE" id="PS50975">
    <property type="entry name" value="ATP_GRASP"/>
    <property type="match status" value="1"/>
</dbReference>
<reference evidence="2" key="1">
    <citation type="submission" date="2020-03" db="EMBL/GenBank/DDBJ databases">
        <title>The deep terrestrial virosphere.</title>
        <authorList>
            <person name="Holmfeldt K."/>
            <person name="Nilsson E."/>
            <person name="Simone D."/>
            <person name="Lopez-Fernandez M."/>
            <person name="Wu X."/>
            <person name="de Brujin I."/>
            <person name="Lundin D."/>
            <person name="Andersson A."/>
            <person name="Bertilsson S."/>
            <person name="Dopson M."/>
        </authorList>
    </citation>
    <scope>NUCLEOTIDE SEQUENCE</scope>
    <source>
        <strain evidence="2">MM415B00778</strain>
    </source>
</reference>
<organism evidence="2">
    <name type="scientific">viral metagenome</name>
    <dbReference type="NCBI Taxonomy" id="1070528"/>
    <lineage>
        <taxon>unclassified sequences</taxon>
        <taxon>metagenomes</taxon>
        <taxon>organismal metagenomes</taxon>
    </lineage>
</organism>